<comment type="subunit">
    <text evidence="9">Component of the Sec protein translocase complex. Heterotrimer consisting of SecY, SecE and SecG subunits. The heterotrimers can form oligomers, although 1 heterotrimer is thought to be able to translocate proteins. Interacts with the ribosome. Interacts with SecDF, and other proteins may be involved. Interacts with SecA.</text>
</comment>
<keyword evidence="8 9" id="KW-0472">Membrane</keyword>
<keyword evidence="4 9" id="KW-0812">Transmembrane</keyword>
<evidence type="ECO:0000313" key="11">
    <source>
        <dbReference type="Proteomes" id="UP000231426"/>
    </source>
</evidence>
<comment type="caution">
    <text evidence="10">The sequence shown here is derived from an EMBL/GenBank/DDBJ whole genome shotgun (WGS) entry which is preliminary data.</text>
</comment>
<evidence type="ECO:0000256" key="4">
    <source>
        <dbReference type="ARBA" id="ARBA00022692"/>
    </source>
</evidence>
<dbReference type="AlphaFoldDB" id="A0A2M6W6G6"/>
<evidence type="ECO:0000256" key="9">
    <source>
        <dbReference type="HAMAP-Rule" id="MF_00422"/>
    </source>
</evidence>
<comment type="similarity">
    <text evidence="9">Belongs to the SecE/SEC61-gamma family.</text>
</comment>
<gene>
    <name evidence="9 10" type="primary">secE</name>
    <name evidence="10" type="ORF">COU29_01060</name>
</gene>
<dbReference type="Gene3D" id="1.20.5.1030">
    <property type="entry name" value="Preprotein translocase secy subunit"/>
    <property type="match status" value="1"/>
</dbReference>
<evidence type="ECO:0000256" key="3">
    <source>
        <dbReference type="ARBA" id="ARBA00022475"/>
    </source>
</evidence>
<dbReference type="PANTHER" id="PTHR33910">
    <property type="entry name" value="PROTEIN TRANSLOCASE SUBUNIT SECE"/>
    <property type="match status" value="1"/>
</dbReference>
<dbReference type="InterPro" id="IPR005807">
    <property type="entry name" value="SecE_bac"/>
</dbReference>
<proteinExistence type="inferred from homology"/>
<dbReference type="GO" id="GO:0005886">
    <property type="term" value="C:plasma membrane"/>
    <property type="evidence" value="ECO:0007669"/>
    <property type="project" value="UniProtKB-SubCell"/>
</dbReference>
<dbReference type="InterPro" id="IPR001901">
    <property type="entry name" value="Translocase_SecE/Sec61-g"/>
</dbReference>
<keyword evidence="7 9" id="KW-0811">Translocation</keyword>
<evidence type="ECO:0000256" key="1">
    <source>
        <dbReference type="ARBA" id="ARBA00004370"/>
    </source>
</evidence>
<dbReference type="InterPro" id="IPR038379">
    <property type="entry name" value="SecE_sf"/>
</dbReference>
<name>A0A2M6W6G6_9BACT</name>
<evidence type="ECO:0000256" key="6">
    <source>
        <dbReference type="ARBA" id="ARBA00022989"/>
    </source>
</evidence>
<dbReference type="PANTHER" id="PTHR33910:SF1">
    <property type="entry name" value="PROTEIN TRANSLOCASE SUBUNIT SECE"/>
    <property type="match status" value="1"/>
</dbReference>
<comment type="function">
    <text evidence="9">Essential subunit of the Sec protein translocation channel SecYEG. Clamps together the 2 halves of SecY. May contact the channel plug during translocation.</text>
</comment>
<dbReference type="HAMAP" id="MF_00422">
    <property type="entry name" value="SecE"/>
    <property type="match status" value="1"/>
</dbReference>
<dbReference type="GO" id="GO:0043952">
    <property type="term" value="P:protein transport by the Sec complex"/>
    <property type="evidence" value="ECO:0007669"/>
    <property type="project" value="UniProtKB-UniRule"/>
</dbReference>
<sequence>MEKLINYLKSSYAEMRKVTWPTKKQTFTYSMIVIGMSVGFAAFFSILDYIFKTGIAQALLLK</sequence>
<keyword evidence="3 9" id="KW-1003">Cell membrane</keyword>
<accession>A0A2M6W6G6</accession>
<feature type="transmembrane region" description="Helical" evidence="9">
    <location>
        <begin position="27"/>
        <end position="51"/>
    </location>
</feature>
<evidence type="ECO:0000313" key="10">
    <source>
        <dbReference type="EMBL" id="PIT88364.1"/>
    </source>
</evidence>
<comment type="subcellular location">
    <subcellularLocation>
        <location evidence="9">Cell membrane</location>
        <topology evidence="9">Single-pass membrane protein</topology>
    </subcellularLocation>
    <subcellularLocation>
        <location evidence="1">Membrane</location>
    </subcellularLocation>
</comment>
<protein>
    <recommendedName>
        <fullName evidence="9">Protein translocase subunit SecE</fullName>
    </recommendedName>
</protein>
<dbReference type="EMBL" id="PFBV01000003">
    <property type="protein sequence ID" value="PIT88364.1"/>
    <property type="molecule type" value="Genomic_DNA"/>
</dbReference>
<keyword evidence="2 9" id="KW-0813">Transport</keyword>
<dbReference type="GO" id="GO:0065002">
    <property type="term" value="P:intracellular protein transmembrane transport"/>
    <property type="evidence" value="ECO:0007669"/>
    <property type="project" value="UniProtKB-UniRule"/>
</dbReference>
<dbReference type="NCBIfam" id="TIGR00964">
    <property type="entry name" value="secE_bact"/>
    <property type="match status" value="1"/>
</dbReference>
<dbReference type="Proteomes" id="UP000231426">
    <property type="component" value="Unassembled WGS sequence"/>
</dbReference>
<dbReference type="GO" id="GO:0006605">
    <property type="term" value="P:protein targeting"/>
    <property type="evidence" value="ECO:0007669"/>
    <property type="project" value="UniProtKB-UniRule"/>
</dbReference>
<reference evidence="11" key="1">
    <citation type="submission" date="2017-09" db="EMBL/GenBank/DDBJ databases">
        <title>Depth-based differentiation of microbial function through sediment-hosted aquifers and enrichment of novel symbionts in the deep terrestrial subsurface.</title>
        <authorList>
            <person name="Probst A.J."/>
            <person name="Ladd B."/>
            <person name="Jarett J.K."/>
            <person name="Geller-Mcgrath D.E."/>
            <person name="Sieber C.M.K."/>
            <person name="Emerson J.B."/>
            <person name="Anantharaman K."/>
            <person name="Thomas B.C."/>
            <person name="Malmstrom R."/>
            <person name="Stieglmeier M."/>
            <person name="Klingl A."/>
            <person name="Woyke T."/>
            <person name="Ryan C.M."/>
            <person name="Banfield J.F."/>
        </authorList>
    </citation>
    <scope>NUCLEOTIDE SEQUENCE [LARGE SCALE GENOMIC DNA]</scope>
</reference>
<evidence type="ECO:0000256" key="5">
    <source>
        <dbReference type="ARBA" id="ARBA00022927"/>
    </source>
</evidence>
<evidence type="ECO:0000256" key="8">
    <source>
        <dbReference type="ARBA" id="ARBA00023136"/>
    </source>
</evidence>
<evidence type="ECO:0000256" key="7">
    <source>
        <dbReference type="ARBA" id="ARBA00023010"/>
    </source>
</evidence>
<dbReference type="GO" id="GO:0009306">
    <property type="term" value="P:protein secretion"/>
    <property type="evidence" value="ECO:0007669"/>
    <property type="project" value="UniProtKB-UniRule"/>
</dbReference>
<keyword evidence="6 9" id="KW-1133">Transmembrane helix</keyword>
<dbReference type="Pfam" id="PF00584">
    <property type="entry name" value="SecE"/>
    <property type="match status" value="1"/>
</dbReference>
<organism evidence="10 11">
    <name type="scientific">Candidatus Magasanikbacteria bacterium CG10_big_fil_rev_8_21_14_0_10_36_32</name>
    <dbReference type="NCBI Taxonomy" id="1974646"/>
    <lineage>
        <taxon>Bacteria</taxon>
        <taxon>Candidatus Magasanikiibacteriota</taxon>
    </lineage>
</organism>
<dbReference type="GO" id="GO:0008320">
    <property type="term" value="F:protein transmembrane transporter activity"/>
    <property type="evidence" value="ECO:0007669"/>
    <property type="project" value="UniProtKB-UniRule"/>
</dbReference>
<evidence type="ECO:0000256" key="2">
    <source>
        <dbReference type="ARBA" id="ARBA00022448"/>
    </source>
</evidence>
<keyword evidence="5 9" id="KW-0653">Protein transport</keyword>